<feature type="signal peptide" evidence="2">
    <location>
        <begin position="1"/>
        <end position="19"/>
    </location>
</feature>
<dbReference type="InterPro" id="IPR026444">
    <property type="entry name" value="Secre_tail"/>
</dbReference>
<dbReference type="RefSeq" id="WP_185788667.1">
    <property type="nucleotide sequence ID" value="NZ_JACLCP010000002.1"/>
</dbReference>
<dbReference type="NCBIfam" id="TIGR04183">
    <property type="entry name" value="Por_Secre_tail"/>
    <property type="match status" value="1"/>
</dbReference>
<proteinExistence type="predicted"/>
<sequence length="514" mass="58125">MKKITLVLLFLLYNIFSNSQNVSKIFPPDGYGLSEQEMRPHYFDSESSTLFCSTKIYNDTQSRFENHIVLHNTTDGTNQLIDSFFATSNVDWINFKSFTRYNDFLFFDFGKKLFRYNFITQVFDTFLEVTNLSGFDIVGDYLFYYTPGNVTIMNLSSEQVVTTYNAAYLDAFYINGNDIYFYEADFGFSGTKVYQLVRYNTLTNSFNTLFSNSFSSNFSIVRRSNVVRLGDHLIYTINTSSNTASYVSIDITNNSINSDFTFNVTSQFQIPAPFLINNEVFIALDDETFVSNGSTPPALTTLGRLTGSPLMTSNSLFNEELYRVIDRDNVGAEIWKTNGQTVELLKDIIPGSEGGMSTFSSGIIHNNKLYFANEQDVIFESDGTNIGTLPLYSADLFTYVTVPLIADNANNIYYYGESPTLGNGLFKLTTESLSVNELELDSVSVSFYPNPASTIIKFNAPIDYVTVYNLEGKVVLSTSNTDQLNISELESNTLYLMTYEVGSRYYHKKLVVKP</sequence>
<organism evidence="4 5">
    <name type="scientific">Winogradskyella flava</name>
    <dbReference type="NCBI Taxonomy" id="1884876"/>
    <lineage>
        <taxon>Bacteria</taxon>
        <taxon>Pseudomonadati</taxon>
        <taxon>Bacteroidota</taxon>
        <taxon>Flavobacteriia</taxon>
        <taxon>Flavobacteriales</taxon>
        <taxon>Flavobacteriaceae</taxon>
        <taxon>Winogradskyella</taxon>
    </lineage>
</organism>
<dbReference type="EMBL" id="JACLCP010000002">
    <property type="protein sequence ID" value="MBC2844943.1"/>
    <property type="molecule type" value="Genomic_DNA"/>
</dbReference>
<feature type="chain" id="PRO_5032779433" evidence="2">
    <location>
        <begin position="20"/>
        <end position="514"/>
    </location>
</feature>
<reference evidence="4" key="1">
    <citation type="submission" date="2020-08" db="EMBL/GenBank/DDBJ databases">
        <title>Winogradskyella ouciana sp. nov., isolated from the hadal seawater of the Mariana Trench.</title>
        <authorList>
            <person name="He X."/>
        </authorList>
    </citation>
    <scope>NUCLEOTIDE SEQUENCE [LARGE SCALE GENOMIC DNA]</scope>
    <source>
        <strain evidence="4">KCTC 52348</strain>
    </source>
</reference>
<dbReference type="Proteomes" id="UP000533900">
    <property type="component" value="Unassembled WGS sequence"/>
</dbReference>
<accession>A0A842IT59</accession>
<keyword evidence="5" id="KW-1185">Reference proteome</keyword>
<comment type="caution">
    <text evidence="4">The sequence shown here is derived from an EMBL/GenBank/DDBJ whole genome shotgun (WGS) entry which is preliminary data.</text>
</comment>
<evidence type="ECO:0000256" key="1">
    <source>
        <dbReference type="ARBA" id="ARBA00022729"/>
    </source>
</evidence>
<dbReference type="AlphaFoldDB" id="A0A842IT59"/>
<evidence type="ECO:0000256" key="2">
    <source>
        <dbReference type="SAM" id="SignalP"/>
    </source>
</evidence>
<evidence type="ECO:0000259" key="3">
    <source>
        <dbReference type="Pfam" id="PF18962"/>
    </source>
</evidence>
<evidence type="ECO:0000313" key="5">
    <source>
        <dbReference type="Proteomes" id="UP000533900"/>
    </source>
</evidence>
<evidence type="ECO:0000313" key="4">
    <source>
        <dbReference type="EMBL" id="MBC2844943.1"/>
    </source>
</evidence>
<dbReference type="Pfam" id="PF18962">
    <property type="entry name" value="Por_Secre_tail"/>
    <property type="match status" value="1"/>
</dbReference>
<feature type="domain" description="Secretion system C-terminal sorting" evidence="3">
    <location>
        <begin position="448"/>
        <end position="512"/>
    </location>
</feature>
<protein>
    <submittedName>
        <fullName evidence="4">T9SS type A sorting domain-containing protein</fullName>
    </submittedName>
</protein>
<name>A0A842IT59_9FLAO</name>
<gene>
    <name evidence="4" type="ORF">H7F21_07560</name>
</gene>
<keyword evidence="1 2" id="KW-0732">Signal</keyword>